<dbReference type="Proteomes" id="UP000601789">
    <property type="component" value="Unassembled WGS sequence"/>
</dbReference>
<evidence type="ECO:0000313" key="2">
    <source>
        <dbReference type="Proteomes" id="UP000601789"/>
    </source>
</evidence>
<organism evidence="1 2">
    <name type="scientific">Aquamicrobium zhengzhouense</name>
    <dbReference type="NCBI Taxonomy" id="2781738"/>
    <lineage>
        <taxon>Bacteria</taxon>
        <taxon>Pseudomonadati</taxon>
        <taxon>Pseudomonadota</taxon>
        <taxon>Alphaproteobacteria</taxon>
        <taxon>Hyphomicrobiales</taxon>
        <taxon>Phyllobacteriaceae</taxon>
        <taxon>Aquamicrobium</taxon>
    </lineage>
</organism>
<evidence type="ECO:0000313" key="1">
    <source>
        <dbReference type="EMBL" id="MBI1620155.1"/>
    </source>
</evidence>
<protein>
    <submittedName>
        <fullName evidence="1">Uncharacterized protein</fullName>
    </submittedName>
</protein>
<comment type="caution">
    <text evidence="1">The sequence shown here is derived from an EMBL/GenBank/DDBJ whole genome shotgun (WGS) entry which is preliminary data.</text>
</comment>
<keyword evidence="2" id="KW-1185">Reference proteome</keyword>
<accession>A0ABS0SC03</accession>
<name>A0ABS0SC03_9HYPH</name>
<sequence>MPVAARFHTLRDRVVAAVDKTFAEPVKLSFLKKEEVDPARPSVEIEAVLRVGGGEETGMNGGYGATWRTRLAAEKAELHIDRASYRGPLPERGDRVQTLSRHGKPWFEVLRVDDRGEARLVLELGII</sequence>
<gene>
    <name evidence="1" type="ORF">IOD40_05700</name>
</gene>
<reference evidence="1 2" key="1">
    <citation type="submission" date="2020-10" db="EMBL/GenBank/DDBJ databases">
        <title>Aquamicrobium zhengzhouensis sp. nov., a exopolysaccharide producing bacterium isolated from farmland soil.</title>
        <authorList>
            <person name="Wang X."/>
        </authorList>
    </citation>
    <scope>NUCLEOTIDE SEQUENCE [LARGE SCALE GENOMIC DNA]</scope>
    <source>
        <strain evidence="2">cd-1</strain>
    </source>
</reference>
<dbReference type="RefSeq" id="WP_198475181.1">
    <property type="nucleotide sequence ID" value="NZ_JADGMQ010000002.1"/>
</dbReference>
<dbReference type="EMBL" id="JADGMQ010000002">
    <property type="protein sequence ID" value="MBI1620155.1"/>
    <property type="molecule type" value="Genomic_DNA"/>
</dbReference>
<proteinExistence type="predicted"/>